<evidence type="ECO:0000313" key="2">
    <source>
        <dbReference type="EMBL" id="KAG5189398.1"/>
    </source>
</evidence>
<dbReference type="Gene3D" id="2.130.10.10">
    <property type="entry name" value="YVTN repeat-like/Quinoprotein amine dehydrogenase"/>
    <property type="match status" value="1"/>
</dbReference>
<dbReference type="AlphaFoldDB" id="A0A836CL69"/>
<protein>
    <recommendedName>
        <fullName evidence="4">WD40 repeat-like protein</fullName>
    </recommendedName>
</protein>
<organism evidence="2 3">
    <name type="scientific">Tribonema minus</name>
    <dbReference type="NCBI Taxonomy" id="303371"/>
    <lineage>
        <taxon>Eukaryota</taxon>
        <taxon>Sar</taxon>
        <taxon>Stramenopiles</taxon>
        <taxon>Ochrophyta</taxon>
        <taxon>PX clade</taxon>
        <taxon>Xanthophyceae</taxon>
        <taxon>Tribonematales</taxon>
        <taxon>Tribonemataceae</taxon>
        <taxon>Tribonema</taxon>
    </lineage>
</organism>
<keyword evidence="1" id="KW-0853">WD repeat</keyword>
<dbReference type="Proteomes" id="UP000664859">
    <property type="component" value="Unassembled WGS sequence"/>
</dbReference>
<dbReference type="SUPFAM" id="SSF50978">
    <property type="entry name" value="WD40 repeat-like"/>
    <property type="match status" value="1"/>
</dbReference>
<dbReference type="PANTHER" id="PTHR45589:SF1">
    <property type="entry name" value="WD REPEAT DOMAIN 62, ISOFORM G"/>
    <property type="match status" value="1"/>
</dbReference>
<dbReference type="PANTHER" id="PTHR45589">
    <property type="entry name" value="WD REPEAT DOMAIN 62, ISOFORM G"/>
    <property type="match status" value="1"/>
</dbReference>
<accession>A0A836CL69</accession>
<proteinExistence type="predicted"/>
<dbReference type="SMART" id="SM00320">
    <property type="entry name" value="WD40"/>
    <property type="match status" value="1"/>
</dbReference>
<reference evidence="2" key="1">
    <citation type="submission" date="2021-02" db="EMBL/GenBank/DDBJ databases">
        <title>First Annotated Genome of the Yellow-green Alga Tribonema minus.</title>
        <authorList>
            <person name="Mahan K.M."/>
        </authorList>
    </citation>
    <scope>NUCLEOTIDE SEQUENCE</scope>
    <source>
        <strain evidence="2">UTEX B ZZ1240</strain>
    </source>
</reference>
<feature type="non-terminal residue" evidence="2">
    <location>
        <position position="74"/>
    </location>
</feature>
<feature type="non-terminal residue" evidence="2">
    <location>
        <position position="1"/>
    </location>
</feature>
<dbReference type="InterPro" id="IPR052779">
    <property type="entry name" value="WDR62"/>
</dbReference>
<dbReference type="PROSITE" id="PS50082">
    <property type="entry name" value="WD_REPEATS_2"/>
    <property type="match status" value="1"/>
</dbReference>
<evidence type="ECO:0000313" key="3">
    <source>
        <dbReference type="Proteomes" id="UP000664859"/>
    </source>
</evidence>
<gene>
    <name evidence="2" type="ORF">JKP88DRAFT_130554</name>
</gene>
<dbReference type="EMBL" id="JAFCMP010000051">
    <property type="protein sequence ID" value="KAG5189398.1"/>
    <property type="molecule type" value="Genomic_DNA"/>
</dbReference>
<dbReference type="InterPro" id="IPR015943">
    <property type="entry name" value="WD40/YVTN_repeat-like_dom_sf"/>
</dbReference>
<dbReference type="OrthoDB" id="10264376at2759"/>
<name>A0A836CL69_9STRA</name>
<keyword evidence="3" id="KW-1185">Reference proteome</keyword>
<dbReference type="InterPro" id="IPR036322">
    <property type="entry name" value="WD40_repeat_dom_sf"/>
</dbReference>
<evidence type="ECO:0000256" key="1">
    <source>
        <dbReference type="PROSITE-ProRule" id="PRU00221"/>
    </source>
</evidence>
<dbReference type="PROSITE" id="PS50294">
    <property type="entry name" value="WD_REPEATS_REGION"/>
    <property type="match status" value="1"/>
</dbReference>
<dbReference type="InterPro" id="IPR001680">
    <property type="entry name" value="WD40_rpt"/>
</dbReference>
<sequence length="74" mass="8461">IYAATCSFDKWIRLFDFYSGRCLARVSGHSELVTGVRFTQDGRRLISIGGDGCMFVWRLSDELHRAMSDRLAEL</sequence>
<evidence type="ECO:0008006" key="4">
    <source>
        <dbReference type="Google" id="ProtNLM"/>
    </source>
</evidence>
<comment type="caution">
    <text evidence="2">The sequence shown here is derived from an EMBL/GenBank/DDBJ whole genome shotgun (WGS) entry which is preliminary data.</text>
</comment>
<dbReference type="Pfam" id="PF00400">
    <property type="entry name" value="WD40"/>
    <property type="match status" value="1"/>
</dbReference>
<feature type="repeat" description="WD" evidence="1">
    <location>
        <begin position="26"/>
        <end position="60"/>
    </location>
</feature>